<comment type="caution">
    <text evidence="1">The sequence shown here is derived from an EMBL/GenBank/DDBJ whole genome shotgun (WGS) entry which is preliminary data.</text>
</comment>
<organism evidence="1 2">
    <name type="scientific">Brumimicrobium salinarum</name>
    <dbReference type="NCBI Taxonomy" id="2058658"/>
    <lineage>
        <taxon>Bacteria</taxon>
        <taxon>Pseudomonadati</taxon>
        <taxon>Bacteroidota</taxon>
        <taxon>Flavobacteriia</taxon>
        <taxon>Flavobacteriales</taxon>
        <taxon>Crocinitomicaceae</taxon>
        <taxon>Brumimicrobium</taxon>
    </lineage>
</organism>
<proteinExistence type="predicted"/>
<evidence type="ECO:0008006" key="3">
    <source>
        <dbReference type="Google" id="ProtNLM"/>
    </source>
</evidence>
<dbReference type="GO" id="GO:0009295">
    <property type="term" value="C:nucleoid"/>
    <property type="evidence" value="ECO:0007669"/>
    <property type="project" value="InterPro"/>
</dbReference>
<reference evidence="1 2" key="1">
    <citation type="submission" date="2017-12" db="EMBL/GenBank/DDBJ databases">
        <title>The draft genome sequence of Brumimicrobium saltpan LHR20.</title>
        <authorList>
            <person name="Do Z.-J."/>
            <person name="Luo H.-R."/>
        </authorList>
    </citation>
    <scope>NUCLEOTIDE SEQUENCE [LARGE SCALE GENOMIC DNA]</scope>
    <source>
        <strain evidence="1 2">LHR20</strain>
    </source>
</reference>
<dbReference type="OrthoDB" id="1467727at2"/>
<name>A0A2I0R5E8_9FLAO</name>
<sequence>MNITKKEIKSFNHLICHRVFPKSETQDAYPEFNENILRLNSDDSQVLKDRLHKAMQNHKKCFELNFSNKNTDSVYSLLHDNYPVEKHDFIEVSKELTDQLATSHFRRRIPGGFCLIGDCKLVSGEKMFFIIKAELQEVFNIANKKLNVIKDVFLSPAKDFYKVGLFIGTSNFTPFIYDDQYTSQKLDLTEYFYSHFLGLSTNENDALLSKNFFKSTKRFIDEYPDIDQKDRTGLYGALTTTFREKVDGLISLQAFADNYLTGAIKDKYLQEFGEKFPIAFTKNISLIERNVDLERISLKINDSTYINGKRSEMDRIEIIEKKDIINSSSDNNSIIINTGRKLDKVVLITSQNEQ</sequence>
<dbReference type="Proteomes" id="UP000236654">
    <property type="component" value="Unassembled WGS sequence"/>
</dbReference>
<dbReference type="Pfam" id="PF04245">
    <property type="entry name" value="NA37"/>
    <property type="match status" value="1"/>
</dbReference>
<evidence type="ECO:0000313" key="1">
    <source>
        <dbReference type="EMBL" id="PKR81769.1"/>
    </source>
</evidence>
<dbReference type="RefSeq" id="WP_101332915.1">
    <property type="nucleotide sequence ID" value="NZ_PJNI01000001.1"/>
</dbReference>
<dbReference type="InterPro" id="IPR007358">
    <property type="entry name" value="Nucleoid_associated_NdpA"/>
</dbReference>
<evidence type="ECO:0000313" key="2">
    <source>
        <dbReference type="Proteomes" id="UP000236654"/>
    </source>
</evidence>
<dbReference type="EMBL" id="PJNI01000001">
    <property type="protein sequence ID" value="PKR81769.1"/>
    <property type="molecule type" value="Genomic_DNA"/>
</dbReference>
<accession>A0A2I0R5E8</accession>
<protein>
    <recommendedName>
        <fullName evidence="3">Nucleoid-associated protein</fullName>
    </recommendedName>
</protein>
<keyword evidence="2" id="KW-1185">Reference proteome</keyword>
<dbReference type="AlphaFoldDB" id="A0A2I0R5E8"/>
<gene>
    <name evidence="1" type="ORF">CW751_00055</name>
</gene>